<gene>
    <name evidence="2" type="ORF">DesfrDRAFT_0011</name>
</gene>
<dbReference type="STRING" id="596151.DesfrDRAFT_0011"/>
<organism evidence="2 3">
    <name type="scientific">Solidesulfovibrio fructosivorans JJ]</name>
    <dbReference type="NCBI Taxonomy" id="596151"/>
    <lineage>
        <taxon>Bacteria</taxon>
        <taxon>Pseudomonadati</taxon>
        <taxon>Thermodesulfobacteriota</taxon>
        <taxon>Desulfovibrionia</taxon>
        <taxon>Desulfovibrionales</taxon>
        <taxon>Desulfovibrionaceae</taxon>
        <taxon>Solidesulfovibrio</taxon>
    </lineage>
</organism>
<name>E1JQW2_SOLFR</name>
<dbReference type="AlphaFoldDB" id="E1JQW2"/>
<evidence type="ECO:0000256" key="1">
    <source>
        <dbReference type="SAM" id="MobiDB-lite"/>
    </source>
</evidence>
<accession>E1JQW2</accession>
<feature type="region of interest" description="Disordered" evidence="1">
    <location>
        <begin position="1"/>
        <end position="31"/>
    </location>
</feature>
<keyword evidence="3" id="KW-1185">Reference proteome</keyword>
<dbReference type="EMBL" id="AECZ01000001">
    <property type="protein sequence ID" value="EFL52963.1"/>
    <property type="molecule type" value="Genomic_DNA"/>
</dbReference>
<comment type="caution">
    <text evidence="2">The sequence shown here is derived from an EMBL/GenBank/DDBJ whole genome shotgun (WGS) entry which is preliminary data.</text>
</comment>
<feature type="compositionally biased region" description="Polar residues" evidence="1">
    <location>
        <begin position="1"/>
        <end position="18"/>
    </location>
</feature>
<sequence length="31" mass="3233">MKSNENAASTLTENTVPPTVNPGRCLTESIG</sequence>
<reference evidence="2 3" key="1">
    <citation type="submission" date="2010-08" db="EMBL/GenBank/DDBJ databases">
        <title>The draft genome of Desulfovibrio fructosovorans JJ.</title>
        <authorList>
            <consortium name="US DOE Joint Genome Institute (JGI-PGF)"/>
            <person name="Lucas S."/>
            <person name="Copeland A."/>
            <person name="Lapidus A."/>
            <person name="Cheng J.-F."/>
            <person name="Bruce D."/>
            <person name="Goodwin L."/>
            <person name="Pitluck S."/>
            <person name="Land M.L."/>
            <person name="Hauser L."/>
            <person name="Chang Y.-J."/>
            <person name="Jeffries C."/>
            <person name="Wall J.D."/>
            <person name="Stahl D.A."/>
            <person name="Arkin A.P."/>
            <person name="Dehal P."/>
            <person name="Stolyar S.M."/>
            <person name="Hazen T.C."/>
            <person name="Woyke T.J."/>
        </authorList>
    </citation>
    <scope>NUCLEOTIDE SEQUENCE [LARGE SCALE GENOMIC DNA]</scope>
    <source>
        <strain evidence="2 3">JJ</strain>
    </source>
</reference>
<dbReference type="Proteomes" id="UP000006250">
    <property type="component" value="Unassembled WGS sequence"/>
</dbReference>
<evidence type="ECO:0000313" key="3">
    <source>
        <dbReference type="Proteomes" id="UP000006250"/>
    </source>
</evidence>
<protein>
    <submittedName>
        <fullName evidence="2">Uncharacterized protein</fullName>
    </submittedName>
</protein>
<evidence type="ECO:0000313" key="2">
    <source>
        <dbReference type="EMBL" id="EFL52963.1"/>
    </source>
</evidence>
<proteinExistence type="predicted"/>